<feature type="domain" description="ATP-grasp" evidence="17">
    <location>
        <begin position="153"/>
        <end position="386"/>
    </location>
</feature>
<dbReference type="EC" id="6.3.2.4" evidence="6 15"/>
<dbReference type="GO" id="GO:0008360">
    <property type="term" value="P:regulation of cell shape"/>
    <property type="evidence" value="ECO:0007669"/>
    <property type="project" value="UniProtKB-KW"/>
</dbReference>
<dbReference type="InterPro" id="IPR011761">
    <property type="entry name" value="ATP-grasp"/>
</dbReference>
<dbReference type="Gene3D" id="3.30.1490.20">
    <property type="entry name" value="ATP-grasp fold, A domain"/>
    <property type="match status" value="1"/>
</dbReference>
<keyword evidence="19" id="KW-1185">Reference proteome</keyword>
<evidence type="ECO:0000256" key="10">
    <source>
        <dbReference type="ARBA" id="ARBA00022840"/>
    </source>
</evidence>
<organism evidence="18 19">
    <name type="scientific">Temperatibacter marinus</name>
    <dbReference type="NCBI Taxonomy" id="1456591"/>
    <lineage>
        <taxon>Bacteria</taxon>
        <taxon>Pseudomonadati</taxon>
        <taxon>Pseudomonadota</taxon>
        <taxon>Alphaproteobacteria</taxon>
        <taxon>Kordiimonadales</taxon>
        <taxon>Temperatibacteraceae</taxon>
        <taxon>Temperatibacter</taxon>
    </lineage>
</organism>
<dbReference type="HAMAP" id="MF_00047">
    <property type="entry name" value="Dala_Dala_lig"/>
    <property type="match status" value="1"/>
</dbReference>
<dbReference type="Gene3D" id="3.30.470.20">
    <property type="entry name" value="ATP-grasp fold, B domain"/>
    <property type="match status" value="1"/>
</dbReference>
<dbReference type="InterPro" id="IPR011095">
    <property type="entry name" value="Dala_Dala_lig_C"/>
</dbReference>
<keyword evidence="12 15" id="KW-0573">Peptidoglycan synthesis</keyword>
<dbReference type="Pfam" id="PF07478">
    <property type="entry name" value="Dala_Dala_lig_C"/>
    <property type="match status" value="2"/>
</dbReference>
<evidence type="ECO:0000256" key="8">
    <source>
        <dbReference type="ARBA" id="ARBA00022598"/>
    </source>
</evidence>
<protein>
    <recommendedName>
        <fullName evidence="6 15">D-alanine--D-alanine ligase</fullName>
        <ecNumber evidence="6 15">6.3.2.4</ecNumber>
    </recommendedName>
    <alternativeName>
        <fullName evidence="15">D-Ala-D-Ala ligase</fullName>
    </alternativeName>
    <alternativeName>
        <fullName evidence="15">D-alanylalanine synthetase</fullName>
    </alternativeName>
</protein>
<dbReference type="RefSeq" id="WP_310799459.1">
    <property type="nucleotide sequence ID" value="NZ_CP123872.1"/>
</dbReference>
<evidence type="ECO:0000259" key="17">
    <source>
        <dbReference type="PROSITE" id="PS50975"/>
    </source>
</evidence>
<evidence type="ECO:0000256" key="6">
    <source>
        <dbReference type="ARBA" id="ARBA00012216"/>
    </source>
</evidence>
<comment type="catalytic activity">
    <reaction evidence="14 15">
        <text>2 D-alanine + ATP = D-alanyl-D-alanine + ADP + phosphate + H(+)</text>
        <dbReference type="Rhea" id="RHEA:11224"/>
        <dbReference type="ChEBI" id="CHEBI:15378"/>
        <dbReference type="ChEBI" id="CHEBI:30616"/>
        <dbReference type="ChEBI" id="CHEBI:43474"/>
        <dbReference type="ChEBI" id="CHEBI:57416"/>
        <dbReference type="ChEBI" id="CHEBI:57822"/>
        <dbReference type="ChEBI" id="CHEBI:456216"/>
        <dbReference type="EC" id="6.3.2.4"/>
    </reaction>
</comment>
<keyword evidence="9 16" id="KW-0547">Nucleotide-binding</keyword>
<comment type="similarity">
    <text evidence="5 15">Belongs to the D-alanine--D-alanine ligase family.</text>
</comment>
<comment type="subcellular location">
    <subcellularLocation>
        <location evidence="4 15">Cytoplasm</location>
    </subcellularLocation>
</comment>
<sequence>MTATNKKNIAVFFGGRSVEHDVSVLTALQFIEALSPLKYSPLPVYVDPLGQFWGGEALLDRSNYPIDAEKMALSQLHLDISASQGGNPLLYTERKKLFGSERIEYPFDLAVPAIHGSNGEDGTLQGLFDFAAIPYAGCRPLAASSTMDKGFTKHILRTVSVPCLPDLILKRPKKGTYLEDDHLAALLKEALGSTPYPLIVKPCNLGSSVGVAKAEDPDDCMAAILSAFRMDHAVIIEPFVQNLTEYNIAVRRLADGSLETSAIEEPKRGSDLLDFQEKYMQGSKSGKKLGHKTGGSASEGMVSLGRTLNPDHLSKVQINQLQENAKTAFDRLDLAGSVRIDFLSNRETGEIWLNEINTIPGSFAYFLWEAASPSFSFLELTDAIIQEGFQLTKERSASTSSALGNASIFGA</sequence>
<evidence type="ECO:0000256" key="13">
    <source>
        <dbReference type="ARBA" id="ARBA00023316"/>
    </source>
</evidence>
<evidence type="ECO:0000256" key="5">
    <source>
        <dbReference type="ARBA" id="ARBA00010871"/>
    </source>
</evidence>
<comment type="cofactor">
    <cofactor evidence="2">
        <name>Mg(2+)</name>
        <dbReference type="ChEBI" id="CHEBI:18420"/>
    </cofactor>
</comment>
<dbReference type="SUPFAM" id="SSF52440">
    <property type="entry name" value="PreATP-grasp domain"/>
    <property type="match status" value="1"/>
</dbReference>
<evidence type="ECO:0000313" key="18">
    <source>
        <dbReference type="EMBL" id="WND03606.1"/>
    </source>
</evidence>
<evidence type="ECO:0000256" key="12">
    <source>
        <dbReference type="ARBA" id="ARBA00022984"/>
    </source>
</evidence>
<evidence type="ECO:0000256" key="7">
    <source>
        <dbReference type="ARBA" id="ARBA00022490"/>
    </source>
</evidence>
<dbReference type="PROSITE" id="PS00844">
    <property type="entry name" value="DALA_DALA_LIGASE_2"/>
    <property type="match status" value="1"/>
</dbReference>
<keyword evidence="8 15" id="KW-0436">Ligase</keyword>
<dbReference type="SUPFAM" id="SSF56059">
    <property type="entry name" value="Glutathione synthetase ATP-binding domain-like"/>
    <property type="match status" value="1"/>
</dbReference>
<dbReference type="GO" id="GO:0008716">
    <property type="term" value="F:D-alanine-D-alanine ligase activity"/>
    <property type="evidence" value="ECO:0007669"/>
    <property type="project" value="UniProtKB-UniRule"/>
</dbReference>
<dbReference type="Pfam" id="PF01820">
    <property type="entry name" value="Dala_Dala_lig_N"/>
    <property type="match status" value="1"/>
</dbReference>
<evidence type="ECO:0000256" key="4">
    <source>
        <dbReference type="ARBA" id="ARBA00004496"/>
    </source>
</evidence>
<comment type="function">
    <text evidence="3 15">Cell wall formation.</text>
</comment>
<proteinExistence type="inferred from homology"/>
<dbReference type="GO" id="GO:0005524">
    <property type="term" value="F:ATP binding"/>
    <property type="evidence" value="ECO:0007669"/>
    <property type="project" value="UniProtKB-UniRule"/>
</dbReference>
<evidence type="ECO:0000256" key="2">
    <source>
        <dbReference type="ARBA" id="ARBA00001946"/>
    </source>
</evidence>
<dbReference type="Proteomes" id="UP001268683">
    <property type="component" value="Chromosome"/>
</dbReference>
<dbReference type="PANTHER" id="PTHR23132:SF23">
    <property type="entry name" value="D-ALANINE--D-ALANINE LIGASE B"/>
    <property type="match status" value="1"/>
</dbReference>
<evidence type="ECO:0000256" key="9">
    <source>
        <dbReference type="ARBA" id="ARBA00022741"/>
    </source>
</evidence>
<keyword evidence="10 16" id="KW-0067">ATP-binding</keyword>
<dbReference type="GO" id="GO:0009252">
    <property type="term" value="P:peptidoglycan biosynthetic process"/>
    <property type="evidence" value="ECO:0007669"/>
    <property type="project" value="UniProtKB-UniRule"/>
</dbReference>
<evidence type="ECO:0000256" key="14">
    <source>
        <dbReference type="ARBA" id="ARBA00047614"/>
    </source>
</evidence>
<dbReference type="GO" id="GO:0005737">
    <property type="term" value="C:cytoplasm"/>
    <property type="evidence" value="ECO:0007669"/>
    <property type="project" value="UniProtKB-SubCell"/>
</dbReference>
<keyword evidence="7 15" id="KW-0963">Cytoplasm</keyword>
<evidence type="ECO:0000256" key="11">
    <source>
        <dbReference type="ARBA" id="ARBA00022960"/>
    </source>
</evidence>
<dbReference type="KEGG" id="tmk:QGN29_04365"/>
<comment type="cofactor">
    <cofactor evidence="1">
        <name>Mn(2+)</name>
        <dbReference type="ChEBI" id="CHEBI:29035"/>
    </cofactor>
</comment>
<dbReference type="PANTHER" id="PTHR23132">
    <property type="entry name" value="D-ALANINE--D-ALANINE LIGASE"/>
    <property type="match status" value="1"/>
</dbReference>
<dbReference type="GO" id="GO:0046872">
    <property type="term" value="F:metal ion binding"/>
    <property type="evidence" value="ECO:0007669"/>
    <property type="project" value="InterPro"/>
</dbReference>
<evidence type="ECO:0000256" key="16">
    <source>
        <dbReference type="PROSITE-ProRule" id="PRU00409"/>
    </source>
</evidence>
<name>A0AA52H9W1_9PROT</name>
<comment type="pathway">
    <text evidence="15">Cell wall biogenesis; peptidoglycan biosynthesis.</text>
</comment>
<dbReference type="GO" id="GO:0071555">
    <property type="term" value="P:cell wall organization"/>
    <property type="evidence" value="ECO:0007669"/>
    <property type="project" value="UniProtKB-KW"/>
</dbReference>
<evidence type="ECO:0000256" key="15">
    <source>
        <dbReference type="HAMAP-Rule" id="MF_00047"/>
    </source>
</evidence>
<dbReference type="Gene3D" id="3.40.50.20">
    <property type="match status" value="1"/>
</dbReference>
<keyword evidence="13 15" id="KW-0961">Cell wall biogenesis/degradation</keyword>
<dbReference type="InterPro" id="IPR016185">
    <property type="entry name" value="PreATP-grasp_dom_sf"/>
</dbReference>
<dbReference type="InterPro" id="IPR000291">
    <property type="entry name" value="D-Ala_lig_Van_CS"/>
</dbReference>
<evidence type="ECO:0000256" key="3">
    <source>
        <dbReference type="ARBA" id="ARBA00003921"/>
    </source>
</evidence>
<dbReference type="EMBL" id="CP123872">
    <property type="protein sequence ID" value="WND03606.1"/>
    <property type="molecule type" value="Genomic_DNA"/>
</dbReference>
<dbReference type="InterPro" id="IPR013815">
    <property type="entry name" value="ATP_grasp_subdomain_1"/>
</dbReference>
<keyword evidence="11 15" id="KW-0133">Cell shape</keyword>
<evidence type="ECO:0000256" key="1">
    <source>
        <dbReference type="ARBA" id="ARBA00001936"/>
    </source>
</evidence>
<dbReference type="AlphaFoldDB" id="A0AA52H9W1"/>
<accession>A0AA52H9W1</accession>
<dbReference type="PROSITE" id="PS50975">
    <property type="entry name" value="ATP_GRASP"/>
    <property type="match status" value="1"/>
</dbReference>
<dbReference type="InterPro" id="IPR005905">
    <property type="entry name" value="D_ala_D_ala"/>
</dbReference>
<dbReference type="PROSITE" id="PS00843">
    <property type="entry name" value="DALA_DALA_LIGASE_1"/>
    <property type="match status" value="1"/>
</dbReference>
<gene>
    <name evidence="15" type="primary">ddl</name>
    <name evidence="18" type="ORF">QGN29_04365</name>
</gene>
<dbReference type="InterPro" id="IPR011127">
    <property type="entry name" value="Dala_Dala_lig_N"/>
</dbReference>
<evidence type="ECO:0000313" key="19">
    <source>
        <dbReference type="Proteomes" id="UP001268683"/>
    </source>
</evidence>
<reference evidence="18" key="1">
    <citation type="submission" date="2023-04" db="EMBL/GenBank/DDBJ databases">
        <title>Complete genome sequence of Temperatibacter marinus.</title>
        <authorList>
            <person name="Rong J.-C."/>
            <person name="Yi M.-L."/>
            <person name="Zhao Q."/>
        </authorList>
    </citation>
    <scope>NUCLEOTIDE SEQUENCE</scope>
    <source>
        <strain evidence="18">NBRC 110045</strain>
    </source>
</reference>